<dbReference type="Gene3D" id="1.10.1370.30">
    <property type="match status" value="1"/>
</dbReference>
<dbReference type="AlphaFoldDB" id="F2N8Z8"/>
<keyword evidence="2" id="KW-0862">Zinc</keyword>
<dbReference type="OrthoDB" id="9772308at2"/>
<dbReference type="STRING" id="700015.Corgl_1499"/>
<protein>
    <recommendedName>
        <fullName evidence="1">Metal-dependent carboxypeptidase</fullName>
        <ecNumber evidence="1">3.4.17.19</ecNumber>
    </recommendedName>
</protein>
<keyword evidence="1" id="KW-0645">Protease</keyword>
<dbReference type="HOGENOM" id="CLU_032916_1_1_11"/>
<comment type="cofactor">
    <cofactor evidence="2">
        <name>Zn(2+)</name>
        <dbReference type="ChEBI" id="CHEBI:29105"/>
    </cofactor>
    <text evidence="2">Binds 1 zinc ion per subunit.</text>
</comment>
<evidence type="ECO:0000256" key="3">
    <source>
        <dbReference type="PIRSR" id="PIRSR006615-2"/>
    </source>
</evidence>
<sequence length="506" mass="55759">MSDRRTADIVEAFDRTQRELWMRSYLTRIASFDGATVAPAQGAAARGEALAALAGQRHAIMTGPDAVELVEALQRAEAAGLLGEQTTEELRVFSRDQKEAAAIPADEAIAWARLTCEAEAVWHRAKAADDWESFAPYVDDIVETLKRHAGYLDAVRDPYDVWLDQYERGLDSASFDAFCEAVRSTVVPLVGEINERGEQPHAPWLSAAVPTSVQLRLSYDLMALLGLDPEGTALAQTEHPFSDGFAPGDVRIATHIHEHDVMSNVFSMIHESGHALYEQNVNPAFSYSCLGGGTSMGIHESQSRFFENTVGRSRAFMGPLLELLRKHVPDAYGSVSEEELYRAVNIATPSLIRTEADELTYPLHIMIRYEIERLLFAGEASARDIPGLWAQLTKRYLGLAVPDDVHGCLQDVHWSGGSFGYFPTYALGSAYDAQFTFAMRASGVDLGAACATGDLAPVRDWLRERIWSRGRSADAPELIREACGADFDASYYCGYLSEKFRALYGL</sequence>
<keyword evidence="1 2" id="KW-0479">Metal-binding</keyword>
<evidence type="ECO:0000313" key="5">
    <source>
        <dbReference type="Proteomes" id="UP000006851"/>
    </source>
</evidence>
<evidence type="ECO:0000256" key="2">
    <source>
        <dbReference type="PIRSR" id="PIRSR006615-1"/>
    </source>
</evidence>
<dbReference type="CDD" id="cd06460">
    <property type="entry name" value="M32_Taq"/>
    <property type="match status" value="1"/>
</dbReference>
<keyword evidence="5" id="KW-1185">Reference proteome</keyword>
<dbReference type="RefSeq" id="WP_013709340.1">
    <property type="nucleotide sequence ID" value="NC_015389.1"/>
</dbReference>
<keyword evidence="1 4" id="KW-0121">Carboxypeptidase</keyword>
<dbReference type="PIRSF" id="PIRSF006615">
    <property type="entry name" value="Zn_crbxpep_Taq"/>
    <property type="match status" value="1"/>
</dbReference>
<dbReference type="Proteomes" id="UP000006851">
    <property type="component" value="Chromosome"/>
</dbReference>
<dbReference type="PRINTS" id="PR00998">
    <property type="entry name" value="CRBOXYPTASET"/>
</dbReference>
<name>F2N8Z8_CORGP</name>
<reference evidence="5" key="1">
    <citation type="journal article" date="2013" name="Stand. Genomic Sci.">
        <title>Complete genome sequence of Coriobacterium glomerans type strain (PW2(T)) from the midgut of Pyrrhocoris apterus L. (red soldier bug).</title>
        <authorList>
            <person name="Stackebrandt E."/>
            <person name="Zeytun A."/>
            <person name="Lapidus A."/>
            <person name="Nolan M."/>
            <person name="Lucas S."/>
            <person name="Hammon N."/>
            <person name="Deshpande S."/>
            <person name="Cheng J.F."/>
            <person name="Tapia R."/>
            <person name="Goodwin L.A."/>
            <person name="Pitluck S."/>
            <person name="Liolios K."/>
            <person name="Pagani I."/>
            <person name="Ivanova N."/>
            <person name="Mavromatis K."/>
            <person name="Mikhailova N."/>
            <person name="Huntemann M."/>
            <person name="Pati A."/>
            <person name="Chen A."/>
            <person name="Palaniappan K."/>
            <person name="Chang Y.J."/>
            <person name="Land M."/>
            <person name="Hauser L."/>
            <person name="Rohde M."/>
            <person name="Pukall R."/>
            <person name="Goker M."/>
            <person name="Detter J.C."/>
            <person name="Woyke T."/>
            <person name="Bristow J."/>
            <person name="Eisen J.A."/>
            <person name="Markowitz V."/>
            <person name="Hugenholtz P."/>
            <person name="Kyrpides N.C."/>
            <person name="Klenk H.P."/>
        </authorList>
    </citation>
    <scope>NUCLEOTIDE SEQUENCE</scope>
    <source>
        <strain evidence="5">ATCC 49209 / DSM 20642 / JCM 10262 / PW2</strain>
    </source>
</reference>
<feature type="binding site" evidence="2">
    <location>
        <position position="300"/>
    </location>
    <ligand>
        <name>Zn(2+)</name>
        <dbReference type="ChEBI" id="CHEBI:29105"/>
        <note>catalytic</note>
    </ligand>
</feature>
<organism evidence="4 5">
    <name type="scientific">Coriobacterium glomerans (strain ATCC 49209 / DSM 20642 / JCM 10262 / PW2)</name>
    <dbReference type="NCBI Taxonomy" id="700015"/>
    <lineage>
        <taxon>Bacteria</taxon>
        <taxon>Bacillati</taxon>
        <taxon>Actinomycetota</taxon>
        <taxon>Coriobacteriia</taxon>
        <taxon>Coriobacteriales</taxon>
        <taxon>Coriobacteriaceae</taxon>
        <taxon>Coriobacterium</taxon>
    </lineage>
</organism>
<gene>
    <name evidence="4" type="ordered locus">Corgl_1499</name>
</gene>
<proteinExistence type="inferred from homology"/>
<dbReference type="Pfam" id="PF02074">
    <property type="entry name" value="Peptidase_M32"/>
    <property type="match status" value="1"/>
</dbReference>
<dbReference type="PANTHER" id="PTHR34217">
    <property type="entry name" value="METAL-DEPENDENT CARBOXYPEPTIDASE"/>
    <property type="match status" value="1"/>
</dbReference>
<dbReference type="PANTHER" id="PTHR34217:SF1">
    <property type="entry name" value="CARBOXYPEPTIDASE 1"/>
    <property type="match status" value="1"/>
</dbReference>
<accession>F2N8Z8</accession>
<dbReference type="EC" id="3.4.17.19" evidence="1"/>
<evidence type="ECO:0000256" key="1">
    <source>
        <dbReference type="PIRNR" id="PIRNR006615"/>
    </source>
</evidence>
<dbReference type="InterPro" id="IPR001333">
    <property type="entry name" value="Peptidase_M32_Taq"/>
</dbReference>
<feature type="active site" description="Proton donor/acceptor" evidence="3">
    <location>
        <position position="271"/>
    </location>
</feature>
<dbReference type="EMBL" id="CP002628">
    <property type="protein sequence ID" value="AEB07598.1"/>
    <property type="molecule type" value="Genomic_DNA"/>
</dbReference>
<dbReference type="GO" id="GO:0046872">
    <property type="term" value="F:metal ion binding"/>
    <property type="evidence" value="ECO:0007669"/>
    <property type="project" value="UniProtKB-KW"/>
</dbReference>
<dbReference type="GO" id="GO:0006508">
    <property type="term" value="P:proteolysis"/>
    <property type="evidence" value="ECO:0007669"/>
    <property type="project" value="UniProtKB-UniRule"/>
</dbReference>
<dbReference type="GO" id="GO:0004181">
    <property type="term" value="F:metallocarboxypeptidase activity"/>
    <property type="evidence" value="ECO:0007669"/>
    <property type="project" value="UniProtKB-UniRule"/>
</dbReference>
<dbReference type="PROSITE" id="PS52034">
    <property type="entry name" value="PEPTIDASE_M32"/>
    <property type="match status" value="1"/>
</dbReference>
<dbReference type="KEGG" id="cgo:Corgl_1499"/>
<keyword evidence="1" id="KW-0482">Metalloprotease</keyword>
<dbReference type="eggNOG" id="COG2317">
    <property type="taxonomic scope" value="Bacteria"/>
</dbReference>
<evidence type="ECO:0000313" key="4">
    <source>
        <dbReference type="EMBL" id="AEB07598.1"/>
    </source>
</evidence>
<feature type="binding site" evidence="2">
    <location>
        <position position="274"/>
    </location>
    <ligand>
        <name>Zn(2+)</name>
        <dbReference type="ChEBI" id="CHEBI:29105"/>
        <note>catalytic</note>
    </ligand>
</feature>
<comment type="catalytic activity">
    <reaction evidence="1">
        <text>Release of a C-terminal amino acid with broad specificity, except for -Pro.</text>
        <dbReference type="EC" id="3.4.17.19"/>
    </reaction>
</comment>
<feature type="binding site" evidence="2">
    <location>
        <position position="270"/>
    </location>
    <ligand>
        <name>Zn(2+)</name>
        <dbReference type="ChEBI" id="CHEBI:29105"/>
        <note>catalytic</note>
    </ligand>
</feature>
<comment type="similarity">
    <text evidence="1">Belongs to the peptidase M32 family.</text>
</comment>
<keyword evidence="1 4" id="KW-0378">Hydrolase</keyword>
<comment type="function">
    <text evidence="1">Broad specificity carboxypetidase that releases amino acids sequentially from the C-terminus, including neutral, aromatic, polar and basic residues.</text>
</comment>
<dbReference type="SUPFAM" id="SSF55486">
    <property type="entry name" value="Metalloproteases ('zincins'), catalytic domain"/>
    <property type="match status" value="1"/>
</dbReference>